<evidence type="ECO:0000313" key="3">
    <source>
        <dbReference type="Proteomes" id="UP000448867"/>
    </source>
</evidence>
<dbReference type="RefSeq" id="WP_154305965.1">
    <property type="nucleotide sequence ID" value="NZ_WKKI01000002.1"/>
</dbReference>
<dbReference type="OrthoDB" id="2454059at2"/>
<dbReference type="Proteomes" id="UP000448867">
    <property type="component" value="Unassembled WGS sequence"/>
</dbReference>
<keyword evidence="1" id="KW-0472">Membrane</keyword>
<dbReference type="Pfam" id="PF04956">
    <property type="entry name" value="TrbC"/>
    <property type="match status" value="1"/>
</dbReference>
<evidence type="ECO:0008006" key="4">
    <source>
        <dbReference type="Google" id="ProtNLM"/>
    </source>
</evidence>
<name>A0A7X2IW73_9BACI</name>
<accession>A0A7X2IW73</accession>
<protein>
    <recommendedName>
        <fullName evidence="4">TrbC/VirB2 family protein</fullName>
    </recommendedName>
</protein>
<dbReference type="EMBL" id="WKKI01000002">
    <property type="protein sequence ID" value="MRX70829.1"/>
    <property type="molecule type" value="Genomic_DNA"/>
</dbReference>
<keyword evidence="1" id="KW-0812">Transmembrane</keyword>
<dbReference type="InterPro" id="IPR007039">
    <property type="entry name" value="TrbC/VirB2"/>
</dbReference>
<comment type="caution">
    <text evidence="2">The sequence shown here is derived from an EMBL/GenBank/DDBJ whole genome shotgun (WGS) entry which is preliminary data.</text>
</comment>
<gene>
    <name evidence="2" type="ORF">GJU40_01440</name>
</gene>
<keyword evidence="1" id="KW-1133">Transmembrane helix</keyword>
<evidence type="ECO:0000313" key="2">
    <source>
        <dbReference type="EMBL" id="MRX70829.1"/>
    </source>
</evidence>
<sequence length="127" mass="13535">MAKIQTVGTVKEFMSGEWKLKKKEKAALSAMASISLYPLLLSKPAAAGALTGVITERTVTAFDPIVDLVLGISYPIGLIVMMCGGIVWMIGNKEKGLALITNAGMGYIIVQMVPLGMKMLVEVAKTF</sequence>
<feature type="transmembrane region" description="Helical" evidence="1">
    <location>
        <begin position="97"/>
        <end position="117"/>
    </location>
</feature>
<reference evidence="2 3" key="1">
    <citation type="submission" date="2019-11" db="EMBL/GenBank/DDBJ databases">
        <title>Bacillus lacus genome.</title>
        <authorList>
            <person name="Allen C.J."/>
            <person name="Newman J.D."/>
        </authorList>
    </citation>
    <scope>NUCLEOTIDE SEQUENCE [LARGE SCALE GENOMIC DNA]</scope>
    <source>
        <strain evidence="2 3">KCTC 33946</strain>
    </source>
</reference>
<dbReference type="AlphaFoldDB" id="A0A7X2IW73"/>
<evidence type="ECO:0000256" key="1">
    <source>
        <dbReference type="SAM" id="Phobius"/>
    </source>
</evidence>
<feature type="transmembrane region" description="Helical" evidence="1">
    <location>
        <begin position="71"/>
        <end position="90"/>
    </location>
</feature>
<keyword evidence="3" id="KW-1185">Reference proteome</keyword>
<organism evidence="2 3">
    <name type="scientific">Metabacillus lacus</name>
    <dbReference type="NCBI Taxonomy" id="1983721"/>
    <lineage>
        <taxon>Bacteria</taxon>
        <taxon>Bacillati</taxon>
        <taxon>Bacillota</taxon>
        <taxon>Bacilli</taxon>
        <taxon>Bacillales</taxon>
        <taxon>Bacillaceae</taxon>
        <taxon>Metabacillus</taxon>
    </lineage>
</organism>
<proteinExistence type="predicted"/>